<dbReference type="EMBL" id="MK500279">
    <property type="protein sequence ID" value="QBK84553.1"/>
    <property type="molecule type" value="Genomic_DNA"/>
</dbReference>
<accession>A0A481YQ63</accession>
<protein>
    <recommendedName>
        <fullName evidence="2">Ankyrin repeat protein</fullName>
    </recommendedName>
</protein>
<sequence>MSLALREEHVDIVRHLLDRKAPVYKWVITQVLREGHTDIVALLKLYGY</sequence>
<name>A0A481YQ63_9VIRU</name>
<evidence type="ECO:0000313" key="1">
    <source>
        <dbReference type="EMBL" id="QBK84553.1"/>
    </source>
</evidence>
<evidence type="ECO:0008006" key="2">
    <source>
        <dbReference type="Google" id="ProtNLM"/>
    </source>
</evidence>
<proteinExistence type="predicted"/>
<gene>
    <name evidence="1" type="ORF">LCDPAC01_00340</name>
</gene>
<organism evidence="1">
    <name type="scientific">Pithovirus LCDPAC01</name>
    <dbReference type="NCBI Taxonomy" id="2506600"/>
    <lineage>
        <taxon>Viruses</taxon>
        <taxon>Pithoviruses</taxon>
    </lineage>
</organism>
<reference evidence="1" key="1">
    <citation type="journal article" date="2019" name="MBio">
        <title>Virus Genomes from Deep Sea Sediments Expand the Ocean Megavirome and Support Independent Origins of Viral Gigantism.</title>
        <authorList>
            <person name="Backstrom D."/>
            <person name="Yutin N."/>
            <person name="Jorgensen S.L."/>
            <person name="Dharamshi J."/>
            <person name="Homa F."/>
            <person name="Zaremba-Niedwiedzka K."/>
            <person name="Spang A."/>
            <person name="Wolf Y.I."/>
            <person name="Koonin E.V."/>
            <person name="Ettema T.J."/>
        </authorList>
    </citation>
    <scope>NUCLEOTIDE SEQUENCE</scope>
</reference>